<dbReference type="RefSeq" id="WP_046281831.1">
    <property type="nucleotide sequence ID" value="NZ_LATL02000338.1"/>
</dbReference>
<proteinExistence type="predicted"/>
<dbReference type="OrthoDB" id="5297245at2"/>
<dbReference type="EMBL" id="LATL02000338">
    <property type="protein sequence ID" value="KKD35021.1"/>
    <property type="molecule type" value="Genomic_DNA"/>
</dbReference>
<evidence type="ECO:0000313" key="1">
    <source>
        <dbReference type="EMBL" id="KKD35021.1"/>
    </source>
</evidence>
<sequence>MKSEYDFSKAEKGKFYNSDAKFHYPIYLEPDVEEFLIKMAEQKKIDIQVLVNEWLRNNIKLIQDLE</sequence>
<name>A0A0F5Y7V1_9CYAN</name>
<dbReference type="AlphaFoldDB" id="A0A0F5Y7V1"/>
<evidence type="ECO:0000313" key="2">
    <source>
        <dbReference type="Proteomes" id="UP000033607"/>
    </source>
</evidence>
<accession>A0A0F5Y7V1</accession>
<reference evidence="1 2" key="1">
    <citation type="submission" date="2015-06" db="EMBL/GenBank/DDBJ databases">
        <title>Draft genome assembly of filamentous brackish cyanobacterium Limnoraphis robusta strain CS-951.</title>
        <authorList>
            <person name="Willis A."/>
            <person name="Parks M."/>
            <person name="Burford M.A."/>
        </authorList>
    </citation>
    <scope>NUCLEOTIDE SEQUENCE [LARGE SCALE GENOMIC DNA]</scope>
    <source>
        <strain evidence="1 2">CS-951</strain>
    </source>
</reference>
<comment type="caution">
    <text evidence="1">The sequence shown here is derived from an EMBL/GenBank/DDBJ whole genome shotgun (WGS) entry which is preliminary data.</text>
</comment>
<gene>
    <name evidence="1" type="ORF">WN50_27630</name>
</gene>
<dbReference type="Proteomes" id="UP000033607">
    <property type="component" value="Unassembled WGS sequence"/>
</dbReference>
<protein>
    <recommendedName>
        <fullName evidence="3">CopG family transcriptional regulator</fullName>
    </recommendedName>
</protein>
<evidence type="ECO:0008006" key="3">
    <source>
        <dbReference type="Google" id="ProtNLM"/>
    </source>
</evidence>
<organism evidence="1 2">
    <name type="scientific">Limnoraphis robusta CS-951</name>
    <dbReference type="NCBI Taxonomy" id="1637645"/>
    <lineage>
        <taxon>Bacteria</taxon>
        <taxon>Bacillati</taxon>
        <taxon>Cyanobacteriota</taxon>
        <taxon>Cyanophyceae</taxon>
        <taxon>Oscillatoriophycideae</taxon>
        <taxon>Oscillatoriales</taxon>
        <taxon>Sirenicapillariaceae</taxon>
        <taxon>Limnoraphis</taxon>
    </lineage>
</organism>